<dbReference type="EMBL" id="MRCE01000001">
    <property type="protein sequence ID" value="OKH40968.1"/>
    <property type="molecule type" value="Genomic_DNA"/>
</dbReference>
<accession>A0A1U7IU46</accession>
<organism evidence="1 2">
    <name type="scientific">[Phormidium ambiguum] IAM M-71</name>
    <dbReference type="NCBI Taxonomy" id="454136"/>
    <lineage>
        <taxon>Bacteria</taxon>
        <taxon>Bacillati</taxon>
        <taxon>Cyanobacteriota</taxon>
        <taxon>Cyanophyceae</taxon>
        <taxon>Oscillatoriophycideae</taxon>
        <taxon>Aerosakkonematales</taxon>
        <taxon>Aerosakkonemataceae</taxon>
        <taxon>Floridanema</taxon>
    </lineage>
</organism>
<reference evidence="1 2" key="1">
    <citation type="submission" date="2016-11" db="EMBL/GenBank/DDBJ databases">
        <title>Draft Genome Sequences of Nine Cyanobacterial Strains from Diverse Habitats.</title>
        <authorList>
            <person name="Zhu T."/>
            <person name="Hou S."/>
            <person name="Lu X."/>
            <person name="Hess W.R."/>
        </authorList>
    </citation>
    <scope>NUCLEOTIDE SEQUENCE [LARGE SCALE GENOMIC DNA]</scope>
    <source>
        <strain evidence="1 2">IAM M-71</strain>
    </source>
</reference>
<gene>
    <name evidence="1" type="ORF">NIES2119_01290</name>
</gene>
<evidence type="ECO:0000313" key="1">
    <source>
        <dbReference type="EMBL" id="OKH40968.1"/>
    </source>
</evidence>
<sequence>MLLRVATAVLNLAKSVHKAAFLSWVVGAGSLPQLASKTIGNAAKNRLNARLEIIENLAYLQIK</sequence>
<protein>
    <submittedName>
        <fullName evidence="1">Uncharacterized protein</fullName>
    </submittedName>
</protein>
<name>A0A1U7IU46_9CYAN</name>
<comment type="caution">
    <text evidence="1">The sequence shown here is derived from an EMBL/GenBank/DDBJ whole genome shotgun (WGS) entry which is preliminary data.</text>
</comment>
<evidence type="ECO:0000313" key="2">
    <source>
        <dbReference type="Proteomes" id="UP000185860"/>
    </source>
</evidence>
<proteinExistence type="predicted"/>
<dbReference type="Proteomes" id="UP000185860">
    <property type="component" value="Unassembled WGS sequence"/>
</dbReference>
<dbReference type="AlphaFoldDB" id="A0A1U7IU46"/>